<feature type="signal peptide" evidence="1">
    <location>
        <begin position="1"/>
        <end position="21"/>
    </location>
</feature>
<evidence type="ECO:0000313" key="2">
    <source>
        <dbReference type="EMBL" id="GEP73731.1"/>
    </source>
</evidence>
<gene>
    <name evidence="2" type="ORF">LRA02_25990</name>
</gene>
<protein>
    <recommendedName>
        <fullName evidence="4">D-alanyl-D-alanine carboxypeptidase</fullName>
    </recommendedName>
</protein>
<evidence type="ECO:0000313" key="3">
    <source>
        <dbReference type="Proteomes" id="UP000321569"/>
    </source>
</evidence>
<comment type="caution">
    <text evidence="2">The sequence shown here is derived from an EMBL/GenBank/DDBJ whole genome shotgun (WGS) entry which is preliminary data.</text>
</comment>
<dbReference type="EMBL" id="BKAM01000141">
    <property type="protein sequence ID" value="GEP73731.1"/>
    <property type="molecule type" value="Genomic_DNA"/>
</dbReference>
<feature type="chain" id="PRO_5039663401" description="D-alanyl-D-alanine carboxypeptidase" evidence="1">
    <location>
        <begin position="22"/>
        <end position="240"/>
    </location>
</feature>
<dbReference type="Proteomes" id="UP000321569">
    <property type="component" value="Unassembled WGS sequence"/>
</dbReference>
<evidence type="ECO:0008006" key="4">
    <source>
        <dbReference type="Google" id="ProtNLM"/>
    </source>
</evidence>
<proteinExistence type="predicted"/>
<dbReference type="RefSeq" id="WP_054749121.1">
    <property type="nucleotide sequence ID" value="NZ_BKAM01000141.1"/>
</dbReference>
<keyword evidence="1" id="KW-0732">Signal</keyword>
<dbReference type="AlphaFoldDB" id="A0A512PRC5"/>
<name>A0A512PRC5_9LACO</name>
<dbReference type="OrthoDB" id="2325304at2"/>
<evidence type="ECO:0000256" key="1">
    <source>
        <dbReference type="SAM" id="SignalP"/>
    </source>
</evidence>
<sequence>MKYPKFMMVGLAVVTFGVATGASSTISNSSVASAKGRTAKVLKSSGIKKTAYNANGGYIFTTAKLTKKAHNASSYLRTTFYATKSATVRKTNGNTAVYYYVKNSNGRVKGWIWKGNLSKKPSYTKQKADIKAMLQIVRTTTSDAQNDLLQDFSGITPAHAYDYLSPVIRDMQYISDGTGNIECVGAAYQLFAGRFNSTTNAKLSALYGAYTQAEQSGDRDNWSDAANNLASQLSEAVDNL</sequence>
<accession>A0A512PRC5</accession>
<reference evidence="2 3" key="1">
    <citation type="submission" date="2019-07" db="EMBL/GenBank/DDBJ databases">
        <title>Whole genome shotgun sequence of Lactobacillus rapi NBRC 109618.</title>
        <authorList>
            <person name="Hosoyama A."/>
            <person name="Uohara A."/>
            <person name="Ohji S."/>
            <person name="Ichikawa N."/>
        </authorList>
    </citation>
    <scope>NUCLEOTIDE SEQUENCE [LARGE SCALE GENOMIC DNA]</scope>
    <source>
        <strain evidence="2 3">NBRC 109618</strain>
    </source>
</reference>
<organism evidence="2 3">
    <name type="scientific">Lentilactobacillus rapi</name>
    <dbReference type="NCBI Taxonomy" id="481723"/>
    <lineage>
        <taxon>Bacteria</taxon>
        <taxon>Bacillati</taxon>
        <taxon>Bacillota</taxon>
        <taxon>Bacilli</taxon>
        <taxon>Lactobacillales</taxon>
        <taxon>Lactobacillaceae</taxon>
        <taxon>Lentilactobacillus</taxon>
    </lineage>
</organism>